<feature type="transmembrane region" description="Helical" evidence="1">
    <location>
        <begin position="180"/>
        <end position="203"/>
    </location>
</feature>
<reference evidence="2 3" key="1">
    <citation type="journal article" date="2016" name="Nat. Commun.">
        <title>Thousands of microbial genomes shed light on interconnected biogeochemical processes in an aquifer system.</title>
        <authorList>
            <person name="Anantharaman K."/>
            <person name="Brown C.T."/>
            <person name="Hug L.A."/>
            <person name="Sharon I."/>
            <person name="Castelle C.J."/>
            <person name="Probst A.J."/>
            <person name="Thomas B.C."/>
            <person name="Singh A."/>
            <person name="Wilkins M.J."/>
            <person name="Karaoz U."/>
            <person name="Brodie E.L."/>
            <person name="Williams K.H."/>
            <person name="Hubbard S.S."/>
            <person name="Banfield J.F."/>
        </authorList>
    </citation>
    <scope>NUCLEOTIDE SEQUENCE [LARGE SCALE GENOMIC DNA]</scope>
</reference>
<keyword evidence="1" id="KW-0472">Membrane</keyword>
<feature type="transmembrane region" description="Helical" evidence="1">
    <location>
        <begin position="344"/>
        <end position="368"/>
    </location>
</feature>
<gene>
    <name evidence="2" type="ORF">A2442_00910</name>
</gene>
<feature type="transmembrane region" description="Helical" evidence="1">
    <location>
        <begin position="380"/>
        <end position="400"/>
    </location>
</feature>
<evidence type="ECO:0000256" key="1">
    <source>
        <dbReference type="SAM" id="Phobius"/>
    </source>
</evidence>
<dbReference type="Gene3D" id="3.40.30.10">
    <property type="entry name" value="Glutaredoxin"/>
    <property type="match status" value="1"/>
</dbReference>
<evidence type="ECO:0000313" key="2">
    <source>
        <dbReference type="EMBL" id="OGD67312.1"/>
    </source>
</evidence>
<protein>
    <recommendedName>
        <fullName evidence="4">Glutaredoxin</fullName>
    </recommendedName>
</protein>
<feature type="transmembrane region" description="Helical" evidence="1">
    <location>
        <begin position="298"/>
        <end position="324"/>
    </location>
</feature>
<dbReference type="SUPFAM" id="SSF52833">
    <property type="entry name" value="Thioredoxin-like"/>
    <property type="match status" value="1"/>
</dbReference>
<accession>A0A1F5EIT2</accession>
<dbReference type="AlphaFoldDB" id="A0A1F5EIT2"/>
<evidence type="ECO:0000313" key="3">
    <source>
        <dbReference type="Proteomes" id="UP000179003"/>
    </source>
</evidence>
<dbReference type="STRING" id="1797582.A2442_00910"/>
<comment type="caution">
    <text evidence="2">The sequence shown here is derived from an EMBL/GenBank/DDBJ whole genome shotgun (WGS) entry which is preliminary data.</text>
</comment>
<proteinExistence type="predicted"/>
<sequence>MSNFFKIFLVSFFVFVSIFPVTFAEEKVNVYVFGREDCTFCQLEESFLDAQISEGMDFNLIKLDVTDKKTKEQFTLLTEKYNLTKATPITLVGDSIIQGFNSAEVTGKDILSAIEAHKGKANLTIEDYLEGDRNLSTSSAVCDTENSVTCSVSVQENTEIKVPFFGVIDLKDFSLFSMSVILGFIDGFNPCAMWVLLTFLLILWQIGNKKKMLQVAGLFIFAETIMYWLILNFWFGAWDFVGLDRIVTPAVGILAIGGGIYFLQRYFKHRNELVCDVTDYQSKSKTENKIKNLISSPLTILTALGIMGVAFSVNIIEFACSIGIPQAFTKILEINNLSTLSQQFYILIYTLFYMVDDFVVFGLALYGFDKFYTVGQKYSNLSSLVGGVLMIILGALLIFAPNLLVF</sequence>
<feature type="transmembrane region" description="Helical" evidence="1">
    <location>
        <begin position="215"/>
        <end position="234"/>
    </location>
</feature>
<keyword evidence="1" id="KW-1133">Transmembrane helix</keyword>
<dbReference type="InterPro" id="IPR036249">
    <property type="entry name" value="Thioredoxin-like_sf"/>
</dbReference>
<organism evidence="2 3">
    <name type="scientific">Candidatus Campbellbacteria bacterium RIFOXYC2_FULL_35_25</name>
    <dbReference type="NCBI Taxonomy" id="1797582"/>
    <lineage>
        <taxon>Bacteria</taxon>
        <taxon>Candidatus Campbelliibacteriota</taxon>
    </lineage>
</organism>
<dbReference type="EMBL" id="MFAE01000006">
    <property type="protein sequence ID" value="OGD67312.1"/>
    <property type="molecule type" value="Genomic_DNA"/>
</dbReference>
<dbReference type="Proteomes" id="UP000179003">
    <property type="component" value="Unassembled WGS sequence"/>
</dbReference>
<feature type="transmembrane region" description="Helical" evidence="1">
    <location>
        <begin position="246"/>
        <end position="263"/>
    </location>
</feature>
<keyword evidence="1" id="KW-0812">Transmembrane</keyword>
<name>A0A1F5EIT2_9BACT</name>
<evidence type="ECO:0008006" key="4">
    <source>
        <dbReference type="Google" id="ProtNLM"/>
    </source>
</evidence>